<dbReference type="Gene3D" id="3.40.50.2000">
    <property type="entry name" value="Glycogen Phosphorylase B"/>
    <property type="match status" value="2"/>
</dbReference>
<dbReference type="Proteomes" id="UP000480684">
    <property type="component" value="Unassembled WGS sequence"/>
</dbReference>
<keyword evidence="4" id="KW-1185">Reference proteome</keyword>
<keyword evidence="1" id="KW-0328">Glycosyltransferase</keyword>
<dbReference type="Pfam" id="PF01075">
    <property type="entry name" value="Glyco_transf_9"/>
    <property type="match status" value="1"/>
</dbReference>
<dbReference type="RefSeq" id="WP_163680843.1">
    <property type="nucleotide sequence ID" value="NZ_JAAIYP010000039.1"/>
</dbReference>
<dbReference type="PANTHER" id="PTHR30160">
    <property type="entry name" value="TETRAACYLDISACCHARIDE 4'-KINASE-RELATED"/>
    <property type="match status" value="1"/>
</dbReference>
<dbReference type="PANTHER" id="PTHR30160:SF7">
    <property type="entry name" value="ADP-HEPTOSE--LPS HEPTOSYLTRANSFERASE 2"/>
    <property type="match status" value="1"/>
</dbReference>
<dbReference type="AlphaFoldDB" id="A0A7C9QUS8"/>
<keyword evidence="2 3" id="KW-0808">Transferase</keyword>
<dbReference type="InterPro" id="IPR051199">
    <property type="entry name" value="LPS_LOS_Heptosyltrfase"/>
</dbReference>
<dbReference type="InterPro" id="IPR002201">
    <property type="entry name" value="Glyco_trans_9"/>
</dbReference>
<comment type="caution">
    <text evidence="3">The sequence shown here is derived from an EMBL/GenBank/DDBJ whole genome shotgun (WGS) entry which is preliminary data.</text>
</comment>
<evidence type="ECO:0000313" key="4">
    <source>
        <dbReference type="Proteomes" id="UP000480684"/>
    </source>
</evidence>
<accession>A0A7C9QUS8</accession>
<dbReference type="GO" id="GO:0008713">
    <property type="term" value="F:ADP-heptose-lipopolysaccharide heptosyltransferase activity"/>
    <property type="evidence" value="ECO:0007669"/>
    <property type="project" value="TreeGrafter"/>
</dbReference>
<protein>
    <submittedName>
        <fullName evidence="3">Glycosyltransferase family 9 protein</fullName>
    </submittedName>
</protein>
<organism evidence="3 4">
    <name type="scientific">Magnetospirillum aberrantis SpK</name>
    <dbReference type="NCBI Taxonomy" id="908842"/>
    <lineage>
        <taxon>Bacteria</taxon>
        <taxon>Pseudomonadati</taxon>
        <taxon>Pseudomonadota</taxon>
        <taxon>Alphaproteobacteria</taxon>
        <taxon>Rhodospirillales</taxon>
        <taxon>Rhodospirillaceae</taxon>
        <taxon>Magnetospirillum</taxon>
    </lineage>
</organism>
<evidence type="ECO:0000313" key="3">
    <source>
        <dbReference type="EMBL" id="NFV81183.1"/>
    </source>
</evidence>
<gene>
    <name evidence="3" type="ORF">G4223_13780</name>
</gene>
<sequence length="331" mass="36392">MTSPWPRKRVLIVKTGHGETLDPENGEVISLGDILRSTVLLNLFPAAEYATTWVVSGAGAPLLANNPFISHLVVVNSLNLTELRLPYREYEVVVNLEKDPRMCRALDAVPAEIRYGYGLSGGGSVVMSSDAPEVQAMIHDPSFKRHQGRSWSELLYRILGRDYDGAPYVVQAPPRTPRWDVGLNHLVGSKFPLKAWPKGHWEQLAEGLSEHASVCWQQSANDLNGYIDWISSCRVIVTNDSLGLHLAMALGRGVVAMFGPTVATEVDQMPHMVKLLPEVDWDCVPCLSDTCTHEHTCMAYVSPRRVQQAVLDVLASLPVAAGRPLEVGAVR</sequence>
<name>A0A7C9QUS8_9PROT</name>
<dbReference type="EMBL" id="JAAIYP010000039">
    <property type="protein sequence ID" value="NFV81183.1"/>
    <property type="molecule type" value="Genomic_DNA"/>
</dbReference>
<evidence type="ECO:0000256" key="1">
    <source>
        <dbReference type="ARBA" id="ARBA00022676"/>
    </source>
</evidence>
<proteinExistence type="predicted"/>
<dbReference type="GO" id="GO:0009244">
    <property type="term" value="P:lipopolysaccharide core region biosynthetic process"/>
    <property type="evidence" value="ECO:0007669"/>
    <property type="project" value="TreeGrafter"/>
</dbReference>
<dbReference type="SUPFAM" id="SSF53756">
    <property type="entry name" value="UDP-Glycosyltransferase/glycogen phosphorylase"/>
    <property type="match status" value="1"/>
</dbReference>
<reference evidence="3 4" key="1">
    <citation type="submission" date="2020-02" db="EMBL/GenBank/DDBJ databases">
        <authorList>
            <person name="Dziuba M."/>
            <person name="Kuznetsov B."/>
            <person name="Mardanov A."/>
            <person name="Ravin N."/>
            <person name="Grouzdev D."/>
        </authorList>
    </citation>
    <scope>NUCLEOTIDE SEQUENCE [LARGE SCALE GENOMIC DNA]</scope>
    <source>
        <strain evidence="3 4">SpK</strain>
    </source>
</reference>
<evidence type="ECO:0000256" key="2">
    <source>
        <dbReference type="ARBA" id="ARBA00022679"/>
    </source>
</evidence>
<dbReference type="GO" id="GO:0005829">
    <property type="term" value="C:cytosol"/>
    <property type="evidence" value="ECO:0007669"/>
    <property type="project" value="TreeGrafter"/>
</dbReference>